<evidence type="ECO:0000256" key="4">
    <source>
        <dbReference type="SAM" id="SignalP"/>
    </source>
</evidence>
<feature type="compositionally biased region" description="Low complexity" evidence="3">
    <location>
        <begin position="28"/>
        <end position="47"/>
    </location>
</feature>
<dbReference type="Pfam" id="PF01547">
    <property type="entry name" value="SBP_bac_1"/>
    <property type="match status" value="1"/>
</dbReference>
<dbReference type="PANTHER" id="PTHR43649">
    <property type="entry name" value="ARABINOSE-BINDING PROTEIN-RELATED"/>
    <property type="match status" value="1"/>
</dbReference>
<proteinExistence type="inferred from homology"/>
<dbReference type="InterPro" id="IPR050490">
    <property type="entry name" value="Bact_solute-bd_prot1"/>
</dbReference>
<keyword evidence="2" id="KW-0813">Transport</keyword>
<feature type="signal peptide" evidence="4">
    <location>
        <begin position="1"/>
        <end position="24"/>
    </location>
</feature>
<evidence type="ECO:0000256" key="3">
    <source>
        <dbReference type="SAM" id="MobiDB-lite"/>
    </source>
</evidence>
<dbReference type="EMBL" id="JAOQIO010000007">
    <property type="protein sequence ID" value="MCU6791128.1"/>
    <property type="molecule type" value="Genomic_DNA"/>
</dbReference>
<gene>
    <name evidence="5" type="ORF">OB236_03190</name>
</gene>
<sequence length="453" mass="49535">MKKTNPMVKAALLTTAVAMVGTLAACGASTDTKTPSPASSTPSPAAAGAKKEITLRLFSNLPDRKSGQGLAEQMAIDSYIKDNPNIKIDVEALAEEPFKNKLKAYMASNEPIDVTMVHGGAELSTLVKAKYVKELNAKEYEGDKYNFFPGVYKSFEFDGKIYGLPRNSDYEVIYYNKKMFADNGIKVPATYNELLDVAKAFRAKGITPMSINGKDLWSFGLLYQNILQRVSGDQSLILDAVDQKKTFAQDASFLKTAQLMSQLRDVKMFQDSFMTADYGASQNLFTQGKAAMWFMGSWEAGMATNDKLPEAFRSNLGVAKFPVVEGGKGKESDLLAWNGGGYSVTTSSKNPDEAKKFFDYLMSANQWAKYAWETGAAVPAQKYNLTGKESEVQKQLTDILVKASSTAGASFIDYGSPAFKDDVQNAFGKFFAGTFTPEQLTAELQASAEKQKK</sequence>
<accession>A0ABT2U915</accession>
<name>A0ABT2U915_9BACL</name>
<feature type="chain" id="PRO_5046349856" evidence="4">
    <location>
        <begin position="25"/>
        <end position="453"/>
    </location>
</feature>
<dbReference type="SUPFAM" id="SSF53850">
    <property type="entry name" value="Periplasmic binding protein-like II"/>
    <property type="match status" value="1"/>
</dbReference>
<feature type="region of interest" description="Disordered" evidence="3">
    <location>
        <begin position="28"/>
        <end position="48"/>
    </location>
</feature>
<dbReference type="PANTHER" id="PTHR43649:SF29">
    <property type="entry name" value="OSMOPROTECTIVE COMPOUNDS-BINDING PROTEIN GGTB"/>
    <property type="match status" value="1"/>
</dbReference>
<dbReference type="RefSeq" id="WP_262682696.1">
    <property type="nucleotide sequence ID" value="NZ_JAOQIO010000007.1"/>
</dbReference>
<evidence type="ECO:0000313" key="5">
    <source>
        <dbReference type="EMBL" id="MCU6791128.1"/>
    </source>
</evidence>
<dbReference type="Proteomes" id="UP001652445">
    <property type="component" value="Unassembled WGS sequence"/>
</dbReference>
<evidence type="ECO:0000313" key="6">
    <source>
        <dbReference type="Proteomes" id="UP001652445"/>
    </source>
</evidence>
<dbReference type="PROSITE" id="PS51257">
    <property type="entry name" value="PROKAR_LIPOPROTEIN"/>
    <property type="match status" value="1"/>
</dbReference>
<keyword evidence="6" id="KW-1185">Reference proteome</keyword>
<comment type="caution">
    <text evidence="5">The sequence shown here is derived from an EMBL/GenBank/DDBJ whole genome shotgun (WGS) entry which is preliminary data.</text>
</comment>
<evidence type="ECO:0000256" key="2">
    <source>
        <dbReference type="ARBA" id="ARBA00022448"/>
    </source>
</evidence>
<comment type="similarity">
    <text evidence="1">Belongs to the bacterial solute-binding protein 1 family.</text>
</comment>
<keyword evidence="4" id="KW-0732">Signal</keyword>
<reference evidence="5 6" key="1">
    <citation type="submission" date="2022-09" db="EMBL/GenBank/DDBJ databases">
        <authorList>
            <person name="Han X.L."/>
            <person name="Wang Q."/>
            <person name="Lu T."/>
        </authorList>
    </citation>
    <scope>NUCLEOTIDE SEQUENCE [LARGE SCALE GENOMIC DNA]</scope>
    <source>
        <strain evidence="5 6">WQ 127069</strain>
    </source>
</reference>
<dbReference type="Gene3D" id="3.40.190.10">
    <property type="entry name" value="Periplasmic binding protein-like II"/>
    <property type="match status" value="2"/>
</dbReference>
<evidence type="ECO:0000256" key="1">
    <source>
        <dbReference type="ARBA" id="ARBA00008520"/>
    </source>
</evidence>
<dbReference type="InterPro" id="IPR006059">
    <property type="entry name" value="SBP"/>
</dbReference>
<protein>
    <submittedName>
        <fullName evidence="5">Extracellular solute-binding protein</fullName>
    </submittedName>
</protein>
<organism evidence="5 6">
    <name type="scientific">Paenibacillus baimaensis</name>
    <dbReference type="NCBI Taxonomy" id="2982185"/>
    <lineage>
        <taxon>Bacteria</taxon>
        <taxon>Bacillati</taxon>
        <taxon>Bacillota</taxon>
        <taxon>Bacilli</taxon>
        <taxon>Bacillales</taxon>
        <taxon>Paenibacillaceae</taxon>
        <taxon>Paenibacillus</taxon>
    </lineage>
</organism>